<dbReference type="PANTHER" id="PTHR43016:SF13">
    <property type="entry name" value="PRESEQUENCE PROTEASE, MITOCHONDRIAL"/>
    <property type="match status" value="1"/>
</dbReference>
<gene>
    <name evidence="6" type="primary">LOC109108150</name>
</gene>
<dbReference type="Pfam" id="PF22516">
    <property type="entry name" value="PreP_C"/>
    <property type="match status" value="1"/>
</dbReference>
<dbReference type="GO" id="GO:0004222">
    <property type="term" value="F:metalloendopeptidase activity"/>
    <property type="evidence" value="ECO:0007669"/>
    <property type="project" value="TreeGrafter"/>
</dbReference>
<evidence type="ECO:0000313" key="6">
    <source>
        <dbReference type="Ensembl" id="ENSCCRP00020111418.1"/>
    </source>
</evidence>
<dbReference type="GO" id="GO:0005759">
    <property type="term" value="C:mitochondrial matrix"/>
    <property type="evidence" value="ECO:0007669"/>
    <property type="project" value="UniProtKB-SubCell"/>
</dbReference>
<dbReference type="PANTHER" id="PTHR43016">
    <property type="entry name" value="PRESEQUENCE PROTEASE"/>
    <property type="match status" value="1"/>
</dbReference>
<accession>A0A8C2KPZ4</accession>
<dbReference type="FunFam" id="3.30.830.10:FF:000011">
    <property type="entry name" value="Presequence protease, mitochondrial"/>
    <property type="match status" value="1"/>
</dbReference>
<reference evidence="6" key="1">
    <citation type="submission" date="2025-08" db="UniProtKB">
        <authorList>
            <consortium name="Ensembl"/>
        </authorList>
    </citation>
    <scope>IDENTIFICATION</scope>
</reference>
<dbReference type="InterPro" id="IPR011249">
    <property type="entry name" value="Metalloenz_LuxS/M16"/>
</dbReference>
<dbReference type="GO" id="GO:0016485">
    <property type="term" value="P:protein processing"/>
    <property type="evidence" value="ECO:0007669"/>
    <property type="project" value="TreeGrafter"/>
</dbReference>
<dbReference type="InterPro" id="IPR055130">
    <property type="entry name" value="PreP_C"/>
</dbReference>
<evidence type="ECO:0000256" key="2">
    <source>
        <dbReference type="ARBA" id="ARBA00011853"/>
    </source>
</evidence>
<dbReference type="InterPro" id="IPR013578">
    <property type="entry name" value="Peptidase_M16C_assoc"/>
</dbReference>
<comment type="subunit">
    <text evidence="2">Monomer and homodimer; homodimerization is induced by binding of the substrate.</text>
</comment>
<evidence type="ECO:0000256" key="1">
    <source>
        <dbReference type="ARBA" id="ARBA00004305"/>
    </source>
</evidence>
<name>A0A8C2KPZ4_CYPCA</name>
<dbReference type="InterPro" id="IPR007863">
    <property type="entry name" value="Peptidase_M16_C"/>
</dbReference>
<evidence type="ECO:0000313" key="7">
    <source>
        <dbReference type="Proteomes" id="UP000694701"/>
    </source>
</evidence>
<dbReference type="FunFam" id="3.30.830.10:FF:000013">
    <property type="entry name" value="Mitochondrial presequence protease"/>
    <property type="match status" value="1"/>
</dbReference>
<sequence>MFRHSKVFITKLKNLSLQGSWRSRGSSAVERALQYTAGQKLHGFTVKEVTAVPDLFLTAVKLSHDATGAQYLHAARDDSNNLFSVQFRTTPMDSTGVPHILEHTVLCGSQRFPCRDPFFKMLNRSLSTFMNAFTASDYTMYPFSTQNAKDFQNLLSVYLDAVFFPCLRELDFWQEGWRLEHETPTDPSSRLVFKGVVFNEMKGVFSDNERLYAQHLQNKLLPDHTYSVVSGGEPLAIPDLTWEQLKHFHATHYHPSNARFFTYGDLPLEQHLQQIEEEALSKFERTEPNTAVPPQTHWDKPRVDHVTCRPDALAPDPIKQNTLCMSYLLGETGFEEEQIEALLHKIEIQMKHQSTSFGLALASYIASCWNHDGDPVQLLKISENVSRFRQCLKENPRYLQDKIQHYFKDNAHRLTLTMSPDERFLEKQAEAEEQKLQQKIQNLSDADHKDIYEKGLQLLAAQSTTQDASCLPALKVSDIEPIIPYTPVQPGTAGGVPVQYCEQPTNGMVYFRAMCNLNSLPEDLKIYVPLFCSVITKLGCGELDYRQQAQRIELKTGGMSVSPQIIPDTADLDLYEQGIILSSSCLERNLPDMFQLWSDIFNSPRFDDEQRLRVLVMMSAQELSNGISYSGHMYAMTRAARTLTPTADLQEAFSGMDQVKFMKRIAEMTDLTSVLRKLPRIKRHLLNPENMRCAVNATPQKMSEAAGEVERFIGNIAANRKERKPVRPTVVEVRPLDPQAGSSASRKLISEPHFKPCQMKTYFQLPFNVNFVSECVRAVPFTHTDYASLCILARMMTAKFLHGEIREKGGAYGGGARMGGGGLFSFYSYRDPNSTQTLSAFRGGVEWARAGKFTQQDIDEAKLSVFSAVDAPVAPSDKGLGRFLNGITDEMKQRYRERLFAVTDKNLIDVAGRYLGVGQQTCGVAILGPENESIRKDPSWVVK</sequence>
<dbReference type="AlphaFoldDB" id="A0A8C2KPZ4"/>
<evidence type="ECO:0000256" key="4">
    <source>
        <dbReference type="SAM" id="Coils"/>
    </source>
</evidence>
<dbReference type="InterPro" id="IPR011765">
    <property type="entry name" value="Pept_M16_N"/>
</dbReference>
<dbReference type="SMART" id="SM01264">
    <property type="entry name" value="M16C_associated"/>
    <property type="match status" value="1"/>
</dbReference>
<dbReference type="Pfam" id="PF00675">
    <property type="entry name" value="Peptidase_M16"/>
    <property type="match status" value="1"/>
</dbReference>
<dbReference type="Pfam" id="PF05193">
    <property type="entry name" value="Peptidase_M16_C"/>
    <property type="match status" value="1"/>
</dbReference>
<dbReference type="FunFam" id="3.30.830.10:FF:000020">
    <property type="entry name" value="Mitochondrial presequence protease"/>
    <property type="match status" value="1"/>
</dbReference>
<protein>
    <recommendedName>
        <fullName evidence="3">Pitrilysin metalloproteinase 1</fullName>
    </recommendedName>
</protein>
<dbReference type="Gene3D" id="3.30.830.10">
    <property type="entry name" value="Metalloenzyme, LuxS/M16 peptidase-like"/>
    <property type="match status" value="4"/>
</dbReference>
<evidence type="ECO:0000259" key="5">
    <source>
        <dbReference type="SMART" id="SM01264"/>
    </source>
</evidence>
<dbReference type="SUPFAM" id="SSF63411">
    <property type="entry name" value="LuxS/MPP-like metallohydrolase"/>
    <property type="match status" value="4"/>
</dbReference>
<feature type="domain" description="Peptidase M16C associated" evidence="5">
    <location>
        <begin position="418"/>
        <end position="665"/>
    </location>
</feature>
<proteinExistence type="predicted"/>
<organism evidence="6 7">
    <name type="scientific">Cyprinus carpio</name>
    <name type="common">Common carp</name>
    <dbReference type="NCBI Taxonomy" id="7962"/>
    <lineage>
        <taxon>Eukaryota</taxon>
        <taxon>Metazoa</taxon>
        <taxon>Chordata</taxon>
        <taxon>Craniata</taxon>
        <taxon>Vertebrata</taxon>
        <taxon>Euteleostomi</taxon>
        <taxon>Actinopterygii</taxon>
        <taxon>Neopterygii</taxon>
        <taxon>Teleostei</taxon>
        <taxon>Ostariophysi</taxon>
        <taxon>Cypriniformes</taxon>
        <taxon>Cyprinidae</taxon>
        <taxon>Cyprininae</taxon>
        <taxon>Cyprinus</taxon>
    </lineage>
</organism>
<dbReference type="Ensembl" id="ENSCCRT00020121649.1">
    <property type="protein sequence ID" value="ENSCCRP00020111418.1"/>
    <property type="gene ID" value="ENSCCRG00020050605.1"/>
</dbReference>
<dbReference type="GO" id="GO:0046872">
    <property type="term" value="F:metal ion binding"/>
    <property type="evidence" value="ECO:0007669"/>
    <property type="project" value="InterPro"/>
</dbReference>
<dbReference type="Pfam" id="PF08367">
    <property type="entry name" value="M16C_assoc"/>
    <property type="match status" value="1"/>
</dbReference>
<feature type="coiled-coil region" evidence="4">
    <location>
        <begin position="422"/>
        <end position="449"/>
    </location>
</feature>
<dbReference type="Proteomes" id="UP000694701">
    <property type="component" value="Unplaced"/>
</dbReference>
<evidence type="ECO:0000256" key="3">
    <source>
        <dbReference type="ARBA" id="ARBA00032857"/>
    </source>
</evidence>
<keyword evidence="4" id="KW-0175">Coiled coil</keyword>
<comment type="subcellular location">
    <subcellularLocation>
        <location evidence="1">Mitochondrion matrix</location>
    </subcellularLocation>
</comment>